<accession>A0A1G7Q288</accession>
<dbReference type="Gene3D" id="3.40.50.1110">
    <property type="entry name" value="SGNH hydrolase"/>
    <property type="match status" value="1"/>
</dbReference>
<name>A0A1G7Q288_9SPHI</name>
<organism evidence="2 3">
    <name type="scientific">Pedobacter terrae</name>
    <dbReference type="NCBI Taxonomy" id="405671"/>
    <lineage>
        <taxon>Bacteria</taxon>
        <taxon>Pseudomonadati</taxon>
        <taxon>Bacteroidota</taxon>
        <taxon>Sphingobacteriia</taxon>
        <taxon>Sphingobacteriales</taxon>
        <taxon>Sphingobacteriaceae</taxon>
        <taxon>Pedobacter</taxon>
    </lineage>
</organism>
<proteinExistence type="predicted"/>
<dbReference type="STRING" id="405671.SAMN05421827_102140"/>
<dbReference type="Pfam" id="PF13472">
    <property type="entry name" value="Lipase_GDSL_2"/>
    <property type="match status" value="1"/>
</dbReference>
<dbReference type="InterPro" id="IPR036514">
    <property type="entry name" value="SGNH_hydro_sf"/>
</dbReference>
<protein>
    <submittedName>
        <fullName evidence="2">Lysophospholipase L1</fullName>
    </submittedName>
</protein>
<dbReference type="InterPro" id="IPR051532">
    <property type="entry name" value="Ester_Hydrolysis_Enzymes"/>
</dbReference>
<evidence type="ECO:0000313" key="2">
    <source>
        <dbReference type="EMBL" id="SDF92682.1"/>
    </source>
</evidence>
<gene>
    <name evidence="2" type="ORF">SAMN05421827_102140</name>
</gene>
<dbReference type="InterPro" id="IPR013830">
    <property type="entry name" value="SGNH_hydro"/>
</dbReference>
<reference evidence="3" key="1">
    <citation type="submission" date="2016-10" db="EMBL/GenBank/DDBJ databases">
        <authorList>
            <person name="Varghese N."/>
            <person name="Submissions S."/>
        </authorList>
    </citation>
    <scope>NUCLEOTIDE SEQUENCE [LARGE SCALE GENOMIC DNA]</scope>
    <source>
        <strain evidence="3">DSM 17933</strain>
    </source>
</reference>
<dbReference type="EMBL" id="FNCH01000002">
    <property type="protein sequence ID" value="SDF92682.1"/>
    <property type="molecule type" value="Genomic_DNA"/>
</dbReference>
<dbReference type="Proteomes" id="UP000199643">
    <property type="component" value="Unassembled WGS sequence"/>
</dbReference>
<sequence>MKNLLFLLTLTLMSFRLETNKITWVAIGDSITYLNDHLAETGNRVSKGYLTRVSDELKFLNYINKGYNGWTAAAVAERIESLEVPKADVYTVFLGTNDWWAGRPVGQIEDYKSNKGYSTFYGSIAVIVNAIKKLSPKARIILITPMQRADFVYIADKNNNAYGSYKEKAGQTLEDFADAILKIGAESDLKVIDLYHDKSLGLKKLVKFKRLKIPGTGNYKNYSLKSSFNIPFNPQKDDYPYPPEAIQMTYDGLHPSDSGNQVIANKLIKVLSSLEH</sequence>
<keyword evidence="3" id="KW-1185">Reference proteome</keyword>
<dbReference type="SUPFAM" id="SSF52266">
    <property type="entry name" value="SGNH hydrolase"/>
    <property type="match status" value="1"/>
</dbReference>
<feature type="domain" description="SGNH hydrolase-type esterase" evidence="1">
    <location>
        <begin position="26"/>
        <end position="196"/>
    </location>
</feature>
<dbReference type="AlphaFoldDB" id="A0A1G7Q288"/>
<dbReference type="PANTHER" id="PTHR30383">
    <property type="entry name" value="THIOESTERASE 1/PROTEASE 1/LYSOPHOSPHOLIPASE L1"/>
    <property type="match status" value="1"/>
</dbReference>
<dbReference type="GO" id="GO:0004622">
    <property type="term" value="F:phosphatidylcholine lysophospholipase activity"/>
    <property type="evidence" value="ECO:0007669"/>
    <property type="project" value="TreeGrafter"/>
</dbReference>
<dbReference type="PANTHER" id="PTHR30383:SF5">
    <property type="entry name" value="SGNH HYDROLASE-TYPE ESTERASE DOMAIN-CONTAINING PROTEIN"/>
    <property type="match status" value="1"/>
</dbReference>
<evidence type="ECO:0000259" key="1">
    <source>
        <dbReference type="Pfam" id="PF13472"/>
    </source>
</evidence>
<evidence type="ECO:0000313" key="3">
    <source>
        <dbReference type="Proteomes" id="UP000199643"/>
    </source>
</evidence>